<dbReference type="EMBL" id="JAHYIQ010000045">
    <property type="protein sequence ID" value="KAK1118128.1"/>
    <property type="molecule type" value="Genomic_DNA"/>
</dbReference>
<evidence type="ECO:0000256" key="1">
    <source>
        <dbReference type="SAM" id="MobiDB-lite"/>
    </source>
</evidence>
<feature type="region of interest" description="Disordered" evidence="1">
    <location>
        <begin position="113"/>
        <end position="135"/>
    </location>
</feature>
<feature type="compositionally biased region" description="Polar residues" evidence="1">
    <location>
        <begin position="121"/>
        <end position="135"/>
    </location>
</feature>
<protein>
    <submittedName>
        <fullName evidence="2">Uncharacterized protein</fullName>
    </submittedName>
</protein>
<sequence>MAVAVARIDPVFLPGRTEKKRSGKTMKEGIHHHQLGGNCENKRRDLRKTFLLGPLFLAGWRNIRKYDESGYTVFFREISSGSSINAKTAVWPVRKATDIKFARIVSDEGEAEAMLGARGTTHPTSESGISENERS</sequence>
<dbReference type="Proteomes" id="UP001177670">
    <property type="component" value="Unassembled WGS sequence"/>
</dbReference>
<reference evidence="2" key="1">
    <citation type="submission" date="2021-10" db="EMBL/GenBank/DDBJ databases">
        <title>Melipona bicolor Genome sequencing and assembly.</title>
        <authorList>
            <person name="Araujo N.S."/>
            <person name="Arias M.C."/>
        </authorList>
    </citation>
    <scope>NUCLEOTIDE SEQUENCE</scope>
    <source>
        <strain evidence="2">USP_2M_L1-L4_2017</strain>
        <tissue evidence="2">Whole body</tissue>
    </source>
</reference>
<gene>
    <name evidence="2" type="ORF">K0M31_015404</name>
</gene>
<dbReference type="AlphaFoldDB" id="A0AA40KF59"/>
<name>A0AA40KF59_9HYME</name>
<evidence type="ECO:0000313" key="2">
    <source>
        <dbReference type="EMBL" id="KAK1118128.1"/>
    </source>
</evidence>
<keyword evidence="3" id="KW-1185">Reference proteome</keyword>
<evidence type="ECO:0000313" key="3">
    <source>
        <dbReference type="Proteomes" id="UP001177670"/>
    </source>
</evidence>
<accession>A0AA40KF59</accession>
<organism evidence="2 3">
    <name type="scientific">Melipona bicolor</name>
    <dbReference type="NCBI Taxonomy" id="60889"/>
    <lineage>
        <taxon>Eukaryota</taxon>
        <taxon>Metazoa</taxon>
        <taxon>Ecdysozoa</taxon>
        <taxon>Arthropoda</taxon>
        <taxon>Hexapoda</taxon>
        <taxon>Insecta</taxon>
        <taxon>Pterygota</taxon>
        <taxon>Neoptera</taxon>
        <taxon>Endopterygota</taxon>
        <taxon>Hymenoptera</taxon>
        <taxon>Apocrita</taxon>
        <taxon>Aculeata</taxon>
        <taxon>Apoidea</taxon>
        <taxon>Anthophila</taxon>
        <taxon>Apidae</taxon>
        <taxon>Melipona</taxon>
    </lineage>
</organism>
<proteinExistence type="predicted"/>
<comment type="caution">
    <text evidence="2">The sequence shown here is derived from an EMBL/GenBank/DDBJ whole genome shotgun (WGS) entry which is preliminary data.</text>
</comment>